<evidence type="ECO:0000313" key="4">
    <source>
        <dbReference type="Proteomes" id="UP000596902"/>
    </source>
</evidence>
<proteinExistence type="predicted"/>
<dbReference type="AlphaFoldDB" id="A0A8H7EC12"/>
<dbReference type="Proteomes" id="UP000596902">
    <property type="component" value="Unassembled WGS sequence"/>
</dbReference>
<dbReference type="RefSeq" id="XP_038784495.1">
    <property type="nucleotide sequence ID" value="XM_038932994.1"/>
</dbReference>
<protein>
    <submittedName>
        <fullName evidence="3">Uncharacterized protein</fullName>
    </submittedName>
</protein>
<evidence type="ECO:0000256" key="1">
    <source>
        <dbReference type="SAM" id="Coils"/>
    </source>
</evidence>
<dbReference type="GeneID" id="62206172"/>
<evidence type="ECO:0000313" key="3">
    <source>
        <dbReference type="EMBL" id="KAF7674181.1"/>
    </source>
</evidence>
<feature type="region of interest" description="Disordered" evidence="2">
    <location>
        <begin position="183"/>
        <end position="220"/>
    </location>
</feature>
<reference evidence="3" key="2">
    <citation type="submission" date="2020-08" db="EMBL/GenBank/DDBJ databases">
        <title>Draft Genome Sequence of Cumin Blight Pathogen Alternaria burnsii.</title>
        <authorList>
            <person name="Feng Z."/>
        </authorList>
    </citation>
    <scope>NUCLEOTIDE SEQUENCE</scope>
    <source>
        <strain evidence="3">CBS107.38</strain>
    </source>
</reference>
<evidence type="ECO:0000256" key="2">
    <source>
        <dbReference type="SAM" id="MobiDB-lite"/>
    </source>
</evidence>
<keyword evidence="1" id="KW-0175">Coiled coil</keyword>
<feature type="region of interest" description="Disordered" evidence="2">
    <location>
        <begin position="46"/>
        <end position="93"/>
    </location>
</feature>
<feature type="coiled-coil region" evidence="1">
    <location>
        <begin position="389"/>
        <end position="416"/>
    </location>
</feature>
<accession>A0A8H7EC12</accession>
<organism evidence="3 4">
    <name type="scientific">Alternaria burnsii</name>
    <dbReference type="NCBI Taxonomy" id="1187904"/>
    <lineage>
        <taxon>Eukaryota</taxon>
        <taxon>Fungi</taxon>
        <taxon>Dikarya</taxon>
        <taxon>Ascomycota</taxon>
        <taxon>Pezizomycotina</taxon>
        <taxon>Dothideomycetes</taxon>
        <taxon>Pleosporomycetidae</taxon>
        <taxon>Pleosporales</taxon>
        <taxon>Pleosporineae</taxon>
        <taxon>Pleosporaceae</taxon>
        <taxon>Alternaria</taxon>
        <taxon>Alternaria sect. Alternaria</taxon>
    </lineage>
</organism>
<sequence>MRPSTYAALFAGTAIAQESATIFNLFQFDSTLTVLGSDASATTYQNSCPSDNAGISAVPTDMLNTDDPSAPDSTPMPTPAPRMRRQDDASSDDYSLCEPYTIIQGSETYEMHLTDPSPGAWTVDIACSWQGAMTTADLTCDATNRGSIPGLSTTETKSVLSASELQDMEAYQVVALVTASGASSSGSASATQTSASTGSGTGATSPSRSGSGTAATSTGLAPAGSIPNVMALVGGSIGVFAAAIALSKHDLLGELSWAQSLAAFLRRDRDNWRTLALKQEQDLKAAHQDLEDQARSILKMEQESAKLRFRHEEDTIAGRQLYSRFHVLISKHDKLVDQFNDAMRTVARLKKSDRTKGKVQQRNLRLKATLQRYTSQVTSAATQAAADTESTLREALALANERIEELETKGEAMLDALERRNDSCDSDDEEELERGDVEAELLGAEVAFRGVLEDESFKEQKEIWLNLLND</sequence>
<gene>
    <name evidence="3" type="ORF">GT037_007947</name>
</gene>
<reference evidence="3" key="1">
    <citation type="submission" date="2020-01" db="EMBL/GenBank/DDBJ databases">
        <authorList>
            <person name="Feng Z.H.Z."/>
        </authorList>
    </citation>
    <scope>NUCLEOTIDE SEQUENCE</scope>
    <source>
        <strain evidence="3">CBS107.38</strain>
    </source>
</reference>
<comment type="caution">
    <text evidence="3">The sequence shown here is derived from an EMBL/GenBank/DDBJ whole genome shotgun (WGS) entry which is preliminary data.</text>
</comment>
<keyword evidence="4" id="KW-1185">Reference proteome</keyword>
<dbReference type="EMBL" id="JAAABM010000011">
    <property type="protein sequence ID" value="KAF7674181.1"/>
    <property type="molecule type" value="Genomic_DNA"/>
</dbReference>
<name>A0A8H7EC12_9PLEO</name>